<name>A0A1R3GFV5_COCAP</name>
<dbReference type="Proteomes" id="UP000188268">
    <property type="component" value="Unassembled WGS sequence"/>
</dbReference>
<organism evidence="2 3">
    <name type="scientific">Corchorus capsularis</name>
    <name type="common">Jute</name>
    <dbReference type="NCBI Taxonomy" id="210143"/>
    <lineage>
        <taxon>Eukaryota</taxon>
        <taxon>Viridiplantae</taxon>
        <taxon>Streptophyta</taxon>
        <taxon>Embryophyta</taxon>
        <taxon>Tracheophyta</taxon>
        <taxon>Spermatophyta</taxon>
        <taxon>Magnoliopsida</taxon>
        <taxon>eudicotyledons</taxon>
        <taxon>Gunneridae</taxon>
        <taxon>Pentapetalae</taxon>
        <taxon>rosids</taxon>
        <taxon>malvids</taxon>
        <taxon>Malvales</taxon>
        <taxon>Malvaceae</taxon>
        <taxon>Grewioideae</taxon>
        <taxon>Apeibeae</taxon>
        <taxon>Corchorus</taxon>
    </lineage>
</organism>
<dbReference type="EMBL" id="AWWV01014439">
    <property type="protein sequence ID" value="OMO56941.1"/>
    <property type="molecule type" value="Genomic_DNA"/>
</dbReference>
<proteinExistence type="predicted"/>
<accession>A0A1R3GFV5</accession>
<protein>
    <submittedName>
        <fullName evidence="2">Uncharacterized protein</fullName>
    </submittedName>
</protein>
<reference evidence="2 3" key="1">
    <citation type="submission" date="2013-09" db="EMBL/GenBank/DDBJ databases">
        <title>Corchorus capsularis genome sequencing.</title>
        <authorList>
            <person name="Alam M."/>
            <person name="Haque M.S."/>
            <person name="Islam M.S."/>
            <person name="Emdad E.M."/>
            <person name="Islam M.M."/>
            <person name="Ahmed B."/>
            <person name="Halim A."/>
            <person name="Hossen Q.M.M."/>
            <person name="Hossain M.Z."/>
            <person name="Ahmed R."/>
            <person name="Khan M.M."/>
            <person name="Islam R."/>
            <person name="Rashid M.M."/>
            <person name="Khan S.A."/>
            <person name="Rahman M.S."/>
            <person name="Alam M."/>
        </authorList>
    </citation>
    <scope>NUCLEOTIDE SEQUENCE [LARGE SCALE GENOMIC DNA]</scope>
    <source>
        <strain evidence="3">cv. CVL-1</strain>
        <tissue evidence="2">Whole seedling</tissue>
    </source>
</reference>
<gene>
    <name evidence="2" type="ORF">CCACVL1_26155</name>
</gene>
<keyword evidence="3" id="KW-1185">Reference proteome</keyword>
<feature type="region of interest" description="Disordered" evidence="1">
    <location>
        <begin position="1"/>
        <end position="22"/>
    </location>
</feature>
<evidence type="ECO:0000313" key="3">
    <source>
        <dbReference type="Proteomes" id="UP000188268"/>
    </source>
</evidence>
<evidence type="ECO:0000256" key="1">
    <source>
        <dbReference type="SAM" id="MobiDB-lite"/>
    </source>
</evidence>
<dbReference type="AlphaFoldDB" id="A0A1R3GFV5"/>
<evidence type="ECO:0000313" key="2">
    <source>
        <dbReference type="EMBL" id="OMO56941.1"/>
    </source>
</evidence>
<dbReference type="Gramene" id="OMO56941">
    <property type="protein sequence ID" value="OMO56941"/>
    <property type="gene ID" value="CCACVL1_26155"/>
</dbReference>
<comment type="caution">
    <text evidence="2">The sequence shown here is derived from an EMBL/GenBank/DDBJ whole genome shotgun (WGS) entry which is preliminary data.</text>
</comment>
<sequence length="22" mass="2407">MAWPGQSRAREMRTNASTIEGG</sequence>